<feature type="domain" description="Peptidase S9 prolyl oligopeptidase catalytic" evidence="8">
    <location>
        <begin position="448"/>
        <end position="660"/>
    </location>
</feature>
<proteinExistence type="inferred from homology"/>
<feature type="compositionally biased region" description="Polar residues" evidence="7">
    <location>
        <begin position="673"/>
        <end position="684"/>
    </location>
</feature>
<evidence type="ECO:0000259" key="9">
    <source>
        <dbReference type="Pfam" id="PF02897"/>
    </source>
</evidence>
<evidence type="ECO:0000313" key="11">
    <source>
        <dbReference type="Proteomes" id="UP000198282"/>
    </source>
</evidence>
<dbReference type="InterPro" id="IPR001375">
    <property type="entry name" value="Peptidase_S9_cat"/>
</dbReference>
<dbReference type="Gene3D" id="3.40.50.1820">
    <property type="entry name" value="alpha/beta hydrolase"/>
    <property type="match status" value="1"/>
</dbReference>
<comment type="catalytic activity">
    <reaction evidence="1">
        <text>Hydrolysis of Pro-|-Xaa &gt;&gt; Ala-|-Xaa in oligopeptides.</text>
        <dbReference type="EC" id="3.4.21.26"/>
    </reaction>
</comment>
<dbReference type="Gene3D" id="2.130.10.120">
    <property type="entry name" value="Prolyl oligopeptidase, N-terminal domain"/>
    <property type="match status" value="1"/>
</dbReference>
<dbReference type="AlphaFoldDB" id="A0A239E2P6"/>
<organism evidence="10 11">
    <name type="scientific">Streptosporangium subroseum</name>
    <dbReference type="NCBI Taxonomy" id="106412"/>
    <lineage>
        <taxon>Bacteria</taxon>
        <taxon>Bacillati</taxon>
        <taxon>Actinomycetota</taxon>
        <taxon>Actinomycetes</taxon>
        <taxon>Streptosporangiales</taxon>
        <taxon>Streptosporangiaceae</taxon>
        <taxon>Streptosporangium</taxon>
    </lineage>
</organism>
<dbReference type="PANTHER" id="PTHR42881:SF2">
    <property type="entry name" value="PROLYL ENDOPEPTIDASE"/>
    <property type="match status" value="1"/>
</dbReference>
<dbReference type="SUPFAM" id="SSF50993">
    <property type="entry name" value="Peptidase/esterase 'gauge' domain"/>
    <property type="match status" value="1"/>
</dbReference>
<dbReference type="GO" id="GO:0070012">
    <property type="term" value="F:oligopeptidase activity"/>
    <property type="evidence" value="ECO:0007669"/>
    <property type="project" value="TreeGrafter"/>
</dbReference>
<comment type="similarity">
    <text evidence="2">Belongs to the peptidase S9A family.</text>
</comment>
<protein>
    <recommendedName>
        <fullName evidence="3">prolyl oligopeptidase</fullName>
        <ecNumber evidence="3">3.4.21.26</ecNumber>
    </recommendedName>
</protein>
<dbReference type="Pfam" id="PF00326">
    <property type="entry name" value="Peptidase_S9"/>
    <property type="match status" value="1"/>
</dbReference>
<dbReference type="RefSeq" id="WP_245878261.1">
    <property type="nucleotide sequence ID" value="NZ_FZOD01000008.1"/>
</dbReference>
<evidence type="ECO:0000259" key="8">
    <source>
        <dbReference type="Pfam" id="PF00326"/>
    </source>
</evidence>
<dbReference type="GO" id="GO:0006508">
    <property type="term" value="P:proteolysis"/>
    <property type="evidence" value="ECO:0007669"/>
    <property type="project" value="UniProtKB-KW"/>
</dbReference>
<dbReference type="GO" id="GO:0005829">
    <property type="term" value="C:cytosol"/>
    <property type="evidence" value="ECO:0007669"/>
    <property type="project" value="TreeGrafter"/>
</dbReference>
<feature type="domain" description="Peptidase S9A N-terminal" evidence="9">
    <location>
        <begin position="6"/>
        <end position="392"/>
    </location>
</feature>
<name>A0A239E2P6_9ACTN</name>
<dbReference type="EC" id="3.4.21.26" evidence="3"/>
<feature type="compositionally biased region" description="Basic and acidic residues" evidence="7">
    <location>
        <begin position="661"/>
        <end position="672"/>
    </location>
</feature>
<dbReference type="EMBL" id="FZOD01000008">
    <property type="protein sequence ID" value="SNS39010.1"/>
    <property type="molecule type" value="Genomic_DNA"/>
</dbReference>
<evidence type="ECO:0000256" key="6">
    <source>
        <dbReference type="ARBA" id="ARBA00022825"/>
    </source>
</evidence>
<keyword evidence="11" id="KW-1185">Reference proteome</keyword>
<evidence type="ECO:0000313" key="10">
    <source>
        <dbReference type="EMBL" id="SNS39010.1"/>
    </source>
</evidence>
<dbReference type="SUPFAM" id="SSF53474">
    <property type="entry name" value="alpha/beta-Hydrolases"/>
    <property type="match status" value="1"/>
</dbReference>
<evidence type="ECO:0000256" key="5">
    <source>
        <dbReference type="ARBA" id="ARBA00022801"/>
    </source>
</evidence>
<evidence type="ECO:0000256" key="3">
    <source>
        <dbReference type="ARBA" id="ARBA00011897"/>
    </source>
</evidence>
<dbReference type="InterPro" id="IPR002471">
    <property type="entry name" value="Pept_S9_AS"/>
</dbReference>
<keyword evidence="4" id="KW-0645">Protease</keyword>
<reference evidence="10 11" key="1">
    <citation type="submission" date="2017-06" db="EMBL/GenBank/DDBJ databases">
        <authorList>
            <person name="Kim H.J."/>
            <person name="Triplett B.A."/>
        </authorList>
    </citation>
    <scope>NUCLEOTIDE SEQUENCE [LARGE SCALE GENOMIC DNA]</scope>
    <source>
        <strain evidence="10 11">CGMCC 4.2132</strain>
    </source>
</reference>
<feature type="region of interest" description="Disordered" evidence="7">
    <location>
        <begin position="661"/>
        <end position="684"/>
    </location>
</feature>
<dbReference type="Proteomes" id="UP000198282">
    <property type="component" value="Unassembled WGS sequence"/>
</dbReference>
<evidence type="ECO:0000256" key="1">
    <source>
        <dbReference type="ARBA" id="ARBA00001070"/>
    </source>
</evidence>
<dbReference type="PROSITE" id="PS00708">
    <property type="entry name" value="PRO_ENDOPEP_SER"/>
    <property type="match status" value="1"/>
</dbReference>
<dbReference type="InterPro" id="IPR029058">
    <property type="entry name" value="AB_hydrolase_fold"/>
</dbReference>
<accession>A0A239E2P6</accession>
<dbReference type="Pfam" id="PF02897">
    <property type="entry name" value="Peptidase_S9_N"/>
    <property type="match status" value="1"/>
</dbReference>
<evidence type="ECO:0000256" key="7">
    <source>
        <dbReference type="SAM" id="MobiDB-lite"/>
    </source>
</evidence>
<dbReference type="InterPro" id="IPR002470">
    <property type="entry name" value="Peptidase_S9A"/>
</dbReference>
<gene>
    <name evidence="10" type="ORF">SAMN05216276_1008197</name>
</gene>
<dbReference type="PANTHER" id="PTHR42881">
    <property type="entry name" value="PROLYL ENDOPEPTIDASE"/>
    <property type="match status" value="1"/>
</dbReference>
<evidence type="ECO:0000256" key="2">
    <source>
        <dbReference type="ARBA" id="ARBA00005228"/>
    </source>
</evidence>
<dbReference type="PRINTS" id="PR00862">
    <property type="entry name" value="PROLIGOPTASE"/>
</dbReference>
<dbReference type="GO" id="GO:0004252">
    <property type="term" value="F:serine-type endopeptidase activity"/>
    <property type="evidence" value="ECO:0007669"/>
    <property type="project" value="UniProtKB-EC"/>
</dbReference>
<dbReference type="InterPro" id="IPR051167">
    <property type="entry name" value="Prolyl_oligopep/macrocyclase"/>
</dbReference>
<keyword evidence="5" id="KW-0378">Hydrolase</keyword>
<evidence type="ECO:0000256" key="4">
    <source>
        <dbReference type="ARBA" id="ARBA00022670"/>
    </source>
</evidence>
<keyword evidence="6" id="KW-0720">Serine protease</keyword>
<dbReference type="InterPro" id="IPR023302">
    <property type="entry name" value="Pept_S9A_N"/>
</dbReference>
<sequence>MIYPPADRQPVVDHLHGHVVPDPYRWLEDRENPATRGWLAAQDDLWRGHAAALPRRDEWRARVSELTDAGTVGPPLWRGRRRFFLRRTARQEHAVLYTIAPDGAEETLIDPMEIDPSGLTTLDKWQPDLDGRLLAYQLSRFGDERSELRVMDVGTRQIVDGPIDRCRYSPMAWLPDGKSFYYVRSRQVCLHRLGTPAGDDIVICGAERSYGLGISYNGRWLTVSAPSDGGNDLWLADLSSSSPDRPDLRVIQEGVDAVTVSTVGRDGRLYLLTTLDAPRGRLCVADPARPRPEHWLDLVGPDPEAVIGDFAITGDSVLLVGWTRHAISEISVHDLRTGERRGEVPLPGLGSAGGMSTRSGGGHEVWFTYTDGVTPPSVHRYDVRTGQTSLWASAPGTVEVPKLQARQVVYPSADGTAVRMVVLARPGTGPRPTILYGYGGFGLSLTPSYSSYILPWVEAGGIFALAQLRGGGEEGAQWHRDGMLDRKQNAFDDFTAAAEKLIADGWTTAGQLGVCGESNGGLLVGAAVTQRPDLFAAAVCSAPLLDMVRYERSGLGPSWRSEYGSADDPEQLGWLLGYSPYHRVTDGVDYPAMLLTTFDGDSRVDPMHARKMCAALQRATSGPRPVLLRHENGVGHGSRSVSRSVDLAADMLAFLAAHTGLGDRRPADDQTGDRQGTNDQAHDR</sequence>